<dbReference type="HOGENOM" id="CLU_3355581_0_0_4"/>
<dbReference type="KEGG" id="ctes:O987_19000"/>
<dbReference type="Proteomes" id="UP000028782">
    <property type="component" value="Chromosome"/>
</dbReference>
<dbReference type="EMBL" id="CP006704">
    <property type="protein sequence ID" value="AIJ47902.1"/>
    <property type="molecule type" value="Genomic_DNA"/>
</dbReference>
<evidence type="ECO:0000313" key="1">
    <source>
        <dbReference type="EMBL" id="AIJ47902.1"/>
    </source>
</evidence>
<accession>A0A076PX02</accession>
<reference evidence="1 2" key="1">
    <citation type="journal article" date="2014" name="Genome Announc.">
        <title>Complete Genome Sequence of Polychlorinated Biphenyl Degrader Comamonas testosteroni TK102 (NBRC 109938).</title>
        <authorList>
            <person name="Fukuda K."/>
            <person name="Hosoyama A."/>
            <person name="Tsuchikane K."/>
            <person name="Ohji S."/>
            <person name="Yamazoe A."/>
            <person name="Fujita N."/>
            <person name="Shintani M."/>
            <person name="Kimbara K."/>
        </authorList>
    </citation>
    <scope>NUCLEOTIDE SEQUENCE [LARGE SCALE GENOMIC DNA]</scope>
    <source>
        <strain evidence="1">TK102</strain>
    </source>
</reference>
<proteinExistence type="predicted"/>
<gene>
    <name evidence="1" type="ORF">O987_19000</name>
</gene>
<sequence length="36" mass="3802">MGEILGLELELELDRSLAYAGGLRLVAGVAGRWMAA</sequence>
<name>A0A076PX02_COMTE</name>
<evidence type="ECO:0000313" key="2">
    <source>
        <dbReference type="Proteomes" id="UP000028782"/>
    </source>
</evidence>
<organism evidence="1 2">
    <name type="scientific">Comamonas testosteroni TK102</name>
    <dbReference type="NCBI Taxonomy" id="1392005"/>
    <lineage>
        <taxon>Bacteria</taxon>
        <taxon>Pseudomonadati</taxon>
        <taxon>Pseudomonadota</taxon>
        <taxon>Betaproteobacteria</taxon>
        <taxon>Burkholderiales</taxon>
        <taxon>Comamonadaceae</taxon>
        <taxon>Comamonas</taxon>
    </lineage>
</organism>
<dbReference type="AlphaFoldDB" id="A0A076PX02"/>
<protein>
    <submittedName>
        <fullName evidence="1">Uncharacterized protein</fullName>
    </submittedName>
</protein>